<comment type="caution">
    <text evidence="2">The sequence shown here is derived from an EMBL/GenBank/DDBJ whole genome shotgun (WGS) entry which is preliminary data.</text>
</comment>
<feature type="region of interest" description="Disordered" evidence="1">
    <location>
        <begin position="1"/>
        <end position="35"/>
    </location>
</feature>
<dbReference type="EMBL" id="BSXT01004095">
    <property type="protein sequence ID" value="GMF56646.1"/>
    <property type="molecule type" value="Genomic_DNA"/>
</dbReference>
<evidence type="ECO:0000256" key="1">
    <source>
        <dbReference type="SAM" id="MobiDB-lite"/>
    </source>
</evidence>
<dbReference type="Proteomes" id="UP001165121">
    <property type="component" value="Unassembled WGS sequence"/>
</dbReference>
<dbReference type="AlphaFoldDB" id="A0A9W7D360"/>
<keyword evidence="3" id="KW-1185">Reference proteome</keyword>
<name>A0A9W7D360_9STRA</name>
<evidence type="ECO:0000313" key="3">
    <source>
        <dbReference type="Proteomes" id="UP001165121"/>
    </source>
</evidence>
<proteinExistence type="predicted"/>
<sequence length="105" mass="10950">MRTPAVTSHPDTVVKGPTATKRANSSPKPAPSISKRTKVALARFPSTIAASQTAATETQVIGVTDASRLSLPTASPTLLLPVHVAGTQQPLTESVTRSSFMRRAS</sequence>
<gene>
    <name evidence="2" type="ORF">Pfra01_002404000</name>
</gene>
<organism evidence="2 3">
    <name type="scientific">Phytophthora fragariaefolia</name>
    <dbReference type="NCBI Taxonomy" id="1490495"/>
    <lineage>
        <taxon>Eukaryota</taxon>
        <taxon>Sar</taxon>
        <taxon>Stramenopiles</taxon>
        <taxon>Oomycota</taxon>
        <taxon>Peronosporomycetes</taxon>
        <taxon>Peronosporales</taxon>
        <taxon>Peronosporaceae</taxon>
        <taxon>Phytophthora</taxon>
    </lineage>
</organism>
<evidence type="ECO:0000313" key="2">
    <source>
        <dbReference type="EMBL" id="GMF56646.1"/>
    </source>
</evidence>
<reference evidence="2" key="1">
    <citation type="submission" date="2023-04" db="EMBL/GenBank/DDBJ databases">
        <title>Phytophthora fragariaefolia NBRC 109709.</title>
        <authorList>
            <person name="Ichikawa N."/>
            <person name="Sato H."/>
            <person name="Tonouchi N."/>
        </authorList>
    </citation>
    <scope>NUCLEOTIDE SEQUENCE</scope>
    <source>
        <strain evidence="2">NBRC 109709</strain>
    </source>
</reference>
<feature type="compositionally biased region" description="Polar residues" evidence="1">
    <location>
        <begin position="1"/>
        <end position="10"/>
    </location>
</feature>
<protein>
    <submittedName>
        <fullName evidence="2">Unnamed protein product</fullName>
    </submittedName>
</protein>
<accession>A0A9W7D360</accession>